<reference evidence="2" key="1">
    <citation type="submission" date="2017-04" db="EMBL/GenBank/DDBJ databases">
        <title>Function of individual gut microbiota members based on whole genome sequencing of pure cultures obtained from chicken caecum.</title>
        <authorList>
            <person name="Medvecky M."/>
            <person name="Cejkova D."/>
            <person name="Polansky O."/>
            <person name="Karasova D."/>
            <person name="Kubasova T."/>
            <person name="Cizek A."/>
            <person name="Rychlik I."/>
        </authorList>
    </citation>
    <scope>NUCLEOTIDE SEQUENCE [LARGE SCALE GENOMIC DNA]</scope>
    <source>
        <strain evidence="2">An149</strain>
    </source>
</reference>
<dbReference type="Proteomes" id="UP000196258">
    <property type="component" value="Unassembled WGS sequence"/>
</dbReference>
<proteinExistence type="predicted"/>
<dbReference type="AlphaFoldDB" id="A0A1Y4EJJ8"/>
<evidence type="ECO:0000313" key="2">
    <source>
        <dbReference type="Proteomes" id="UP000196258"/>
    </source>
</evidence>
<evidence type="ECO:0008006" key="3">
    <source>
        <dbReference type="Google" id="ProtNLM"/>
    </source>
</evidence>
<dbReference type="RefSeq" id="WP_087255885.1">
    <property type="nucleotide sequence ID" value="NZ_NFJI01000004.1"/>
</dbReference>
<protein>
    <recommendedName>
        <fullName evidence="3">DUF5412 domain-containing protein</fullName>
    </recommendedName>
</protein>
<sequence>MKVKISNKRIVIILLIILFVVGVKIYNYQPKFEIDYSKYLLSYGVASTLFSPDNKHSISVEVCKEDKNSDVSYIRGDLYVVKEDSLDFYKTIYLEKVPSDKLDNGLTGDSYYEKCDVEWIDNQHIQINGRVVDIYEGYDYRK</sequence>
<evidence type="ECO:0000313" key="1">
    <source>
        <dbReference type="EMBL" id="OUQ05466.1"/>
    </source>
</evidence>
<accession>A0A1Y4EJJ8</accession>
<gene>
    <name evidence="1" type="ORF">B5E91_05455</name>
</gene>
<comment type="caution">
    <text evidence="1">The sequence shown here is derived from an EMBL/GenBank/DDBJ whole genome shotgun (WGS) entry which is preliminary data.</text>
</comment>
<organism evidence="1 2">
    <name type="scientific">Thomasclavelia spiroformis</name>
    <dbReference type="NCBI Taxonomy" id="29348"/>
    <lineage>
        <taxon>Bacteria</taxon>
        <taxon>Bacillati</taxon>
        <taxon>Bacillota</taxon>
        <taxon>Erysipelotrichia</taxon>
        <taxon>Erysipelotrichales</taxon>
        <taxon>Coprobacillaceae</taxon>
        <taxon>Thomasclavelia</taxon>
    </lineage>
</organism>
<dbReference type="EMBL" id="NFLB01000005">
    <property type="protein sequence ID" value="OUQ05466.1"/>
    <property type="molecule type" value="Genomic_DNA"/>
</dbReference>
<name>A0A1Y4EJJ8_9FIRM</name>